<organism evidence="8 9">
    <name type="scientific">Streptomyces gottesmaniae</name>
    <dbReference type="NCBI Taxonomy" id="3075518"/>
    <lineage>
        <taxon>Bacteria</taxon>
        <taxon>Bacillati</taxon>
        <taxon>Actinomycetota</taxon>
        <taxon>Actinomycetes</taxon>
        <taxon>Kitasatosporales</taxon>
        <taxon>Streptomycetaceae</taxon>
        <taxon>Streptomyces</taxon>
    </lineage>
</organism>
<dbReference type="Gene3D" id="3.40.50.1580">
    <property type="entry name" value="Nucleoside phosphorylase domain"/>
    <property type="match status" value="1"/>
</dbReference>
<sequence length="300" mass="30348">MTAAEAAAEPVGTAGALGDPGVVGPSASVGPSVSVGTPHISAAPGDFAPLVLMPGDPRRARRIAETVFEDARLVTEVRGILGYTGTYKGVPMSVLASGMGIPSVSIYATELFRHYGVRRIVRVGTAGALSTSVALRDVVIASAAHTDSSVSRLLVDGVTLSLGASYLSLRAAVDAAGTVEREDRHGPDAPRGRADSGGGSGGGSGGSERPAVHIGPVFSSDHFYLDRPAVLDALERRGTLAVEMEAAGLYAVAAAEGGEALAVLTVSDHVRTGEALSAADRETGFDRAVRIAAAALLPDD</sequence>
<dbReference type="EC" id="2.4.2.3" evidence="1"/>
<keyword evidence="3" id="KW-0328">Glycosyltransferase</keyword>
<dbReference type="InterPro" id="IPR000845">
    <property type="entry name" value="Nucleoside_phosphorylase_d"/>
</dbReference>
<dbReference type="EMBL" id="JAVRFJ010000011">
    <property type="protein sequence ID" value="MDT0568807.1"/>
    <property type="molecule type" value="Genomic_DNA"/>
</dbReference>
<feature type="compositionally biased region" description="Basic and acidic residues" evidence="6">
    <location>
        <begin position="179"/>
        <end position="194"/>
    </location>
</feature>
<evidence type="ECO:0000313" key="9">
    <source>
        <dbReference type="Proteomes" id="UP001180737"/>
    </source>
</evidence>
<feature type="region of interest" description="Disordered" evidence="6">
    <location>
        <begin position="177"/>
        <end position="211"/>
    </location>
</feature>
<evidence type="ECO:0000259" key="7">
    <source>
        <dbReference type="Pfam" id="PF01048"/>
    </source>
</evidence>
<dbReference type="PANTHER" id="PTHR43691:SF11">
    <property type="entry name" value="FI09636P-RELATED"/>
    <property type="match status" value="1"/>
</dbReference>
<name>A0ABU2YWV4_9ACTN</name>
<comment type="caution">
    <text evidence="8">The sequence shown here is derived from an EMBL/GenBank/DDBJ whole genome shotgun (WGS) entry which is preliminary data.</text>
</comment>
<evidence type="ECO:0000313" key="8">
    <source>
        <dbReference type="EMBL" id="MDT0568807.1"/>
    </source>
</evidence>
<feature type="domain" description="Nucleoside phosphorylase" evidence="7">
    <location>
        <begin position="50"/>
        <end position="295"/>
    </location>
</feature>
<dbReference type="InterPro" id="IPR004402">
    <property type="entry name" value="DeoD-type"/>
</dbReference>
<evidence type="ECO:0000256" key="3">
    <source>
        <dbReference type="ARBA" id="ARBA00022676"/>
    </source>
</evidence>
<reference evidence="8" key="1">
    <citation type="submission" date="2024-05" db="EMBL/GenBank/DDBJ databases">
        <title>30 novel species of actinomycetes from the DSMZ collection.</title>
        <authorList>
            <person name="Nouioui I."/>
        </authorList>
    </citation>
    <scope>NUCLEOTIDE SEQUENCE</scope>
    <source>
        <strain evidence="8">DSM 3412</strain>
    </source>
</reference>
<evidence type="ECO:0000256" key="2">
    <source>
        <dbReference type="ARBA" id="ARBA00021980"/>
    </source>
</evidence>
<dbReference type="Pfam" id="PF01048">
    <property type="entry name" value="PNP_UDP_1"/>
    <property type="match status" value="1"/>
</dbReference>
<dbReference type="SUPFAM" id="SSF53167">
    <property type="entry name" value="Purine and uridine phosphorylases"/>
    <property type="match status" value="1"/>
</dbReference>
<feature type="compositionally biased region" description="Gly residues" evidence="6">
    <location>
        <begin position="195"/>
        <end position="206"/>
    </location>
</feature>
<evidence type="ECO:0000256" key="6">
    <source>
        <dbReference type="SAM" id="MobiDB-lite"/>
    </source>
</evidence>
<proteinExistence type="predicted"/>
<evidence type="ECO:0000256" key="5">
    <source>
        <dbReference type="ARBA" id="ARBA00048447"/>
    </source>
</evidence>
<comment type="catalytic activity">
    <reaction evidence="5">
        <text>uridine + phosphate = alpha-D-ribose 1-phosphate + uracil</text>
        <dbReference type="Rhea" id="RHEA:24388"/>
        <dbReference type="ChEBI" id="CHEBI:16704"/>
        <dbReference type="ChEBI" id="CHEBI:17568"/>
        <dbReference type="ChEBI" id="CHEBI:43474"/>
        <dbReference type="ChEBI" id="CHEBI:57720"/>
        <dbReference type="EC" id="2.4.2.3"/>
    </reaction>
</comment>
<dbReference type="PANTHER" id="PTHR43691">
    <property type="entry name" value="URIDINE PHOSPHORYLASE"/>
    <property type="match status" value="1"/>
</dbReference>
<gene>
    <name evidence="8" type="ORF">RM704_15235</name>
</gene>
<protein>
    <recommendedName>
        <fullName evidence="2">Uridine phosphorylase</fullName>
        <ecNumber evidence="1">2.4.2.3</ecNumber>
    </recommendedName>
</protein>
<evidence type="ECO:0000256" key="1">
    <source>
        <dbReference type="ARBA" id="ARBA00011888"/>
    </source>
</evidence>
<dbReference type="RefSeq" id="WP_311590645.1">
    <property type="nucleotide sequence ID" value="NZ_JAVRFJ010000011.1"/>
</dbReference>
<keyword evidence="9" id="KW-1185">Reference proteome</keyword>
<accession>A0ABU2YWV4</accession>
<dbReference type="Proteomes" id="UP001180737">
    <property type="component" value="Unassembled WGS sequence"/>
</dbReference>
<dbReference type="InterPro" id="IPR035994">
    <property type="entry name" value="Nucleoside_phosphorylase_sf"/>
</dbReference>
<dbReference type="CDD" id="cd09006">
    <property type="entry name" value="PNP_EcPNPI-like"/>
    <property type="match status" value="1"/>
</dbReference>
<keyword evidence="4" id="KW-0808">Transferase</keyword>
<evidence type="ECO:0000256" key="4">
    <source>
        <dbReference type="ARBA" id="ARBA00022679"/>
    </source>
</evidence>